<dbReference type="NCBIfam" id="TIGR01536">
    <property type="entry name" value="asn_synth_AEB"/>
    <property type="match status" value="1"/>
</dbReference>
<dbReference type="InterPro" id="IPR033738">
    <property type="entry name" value="AsnB_N"/>
</dbReference>
<keyword evidence="5" id="KW-0067">ATP-binding</keyword>
<keyword evidence="4" id="KW-0547">Nucleotide-binding</keyword>
<evidence type="ECO:0000256" key="6">
    <source>
        <dbReference type="ARBA" id="ARBA00022888"/>
    </source>
</evidence>
<name>A0ABU6NID7_9BACI</name>
<dbReference type="Gene3D" id="3.60.20.10">
    <property type="entry name" value="Glutamine Phosphoribosylpyrophosphate, subunit 1, domain 1"/>
    <property type="match status" value="1"/>
</dbReference>
<dbReference type="Pfam" id="PF13537">
    <property type="entry name" value="GATase_7"/>
    <property type="match status" value="1"/>
</dbReference>
<dbReference type="EMBL" id="JAROAS010000010">
    <property type="protein sequence ID" value="MED4127976.1"/>
    <property type="molecule type" value="Genomic_DNA"/>
</dbReference>
<evidence type="ECO:0000256" key="3">
    <source>
        <dbReference type="ARBA" id="ARBA00012737"/>
    </source>
</evidence>
<comment type="similarity">
    <text evidence="2">Belongs to the asparagine synthetase family.</text>
</comment>
<dbReference type="CDD" id="cd00712">
    <property type="entry name" value="AsnB"/>
    <property type="match status" value="1"/>
</dbReference>
<dbReference type="InterPro" id="IPR001962">
    <property type="entry name" value="Asn_synthase"/>
</dbReference>
<evidence type="ECO:0000256" key="5">
    <source>
        <dbReference type="ARBA" id="ARBA00022840"/>
    </source>
</evidence>
<keyword evidence="6" id="KW-0028">Amino-acid biosynthesis</keyword>
<dbReference type="PANTHER" id="PTHR43284">
    <property type="entry name" value="ASPARAGINE SYNTHETASE (GLUTAMINE-HYDROLYZING)"/>
    <property type="match status" value="1"/>
</dbReference>
<evidence type="ECO:0000313" key="11">
    <source>
        <dbReference type="Proteomes" id="UP001341820"/>
    </source>
</evidence>
<comment type="catalytic activity">
    <reaction evidence="8">
        <text>L-aspartate + L-glutamine + ATP + H2O = L-asparagine + L-glutamate + AMP + diphosphate + H(+)</text>
        <dbReference type="Rhea" id="RHEA:12228"/>
        <dbReference type="ChEBI" id="CHEBI:15377"/>
        <dbReference type="ChEBI" id="CHEBI:15378"/>
        <dbReference type="ChEBI" id="CHEBI:29985"/>
        <dbReference type="ChEBI" id="CHEBI:29991"/>
        <dbReference type="ChEBI" id="CHEBI:30616"/>
        <dbReference type="ChEBI" id="CHEBI:33019"/>
        <dbReference type="ChEBI" id="CHEBI:58048"/>
        <dbReference type="ChEBI" id="CHEBI:58359"/>
        <dbReference type="ChEBI" id="CHEBI:456215"/>
        <dbReference type="EC" id="6.3.5.4"/>
    </reaction>
</comment>
<evidence type="ECO:0000313" key="10">
    <source>
        <dbReference type="EMBL" id="MED4127976.1"/>
    </source>
</evidence>
<evidence type="ECO:0000256" key="4">
    <source>
        <dbReference type="ARBA" id="ARBA00022741"/>
    </source>
</evidence>
<protein>
    <recommendedName>
        <fullName evidence="3">asparagine synthase (glutamine-hydrolyzing)</fullName>
        <ecNumber evidence="3">6.3.5.4</ecNumber>
    </recommendedName>
</protein>
<keyword evidence="11" id="KW-1185">Reference proteome</keyword>
<organism evidence="10 11">
    <name type="scientific">Shouchella miscanthi</name>
    <dbReference type="NCBI Taxonomy" id="2598861"/>
    <lineage>
        <taxon>Bacteria</taxon>
        <taxon>Bacillati</taxon>
        <taxon>Bacillota</taxon>
        <taxon>Bacilli</taxon>
        <taxon>Bacillales</taxon>
        <taxon>Bacillaceae</taxon>
        <taxon>Shouchella</taxon>
    </lineage>
</organism>
<accession>A0ABU6NID7</accession>
<keyword evidence="10" id="KW-0436">Ligase</keyword>
<dbReference type="InterPro" id="IPR029055">
    <property type="entry name" value="Ntn_hydrolases_N"/>
</dbReference>
<dbReference type="InterPro" id="IPR014729">
    <property type="entry name" value="Rossmann-like_a/b/a_fold"/>
</dbReference>
<dbReference type="InterPro" id="IPR017932">
    <property type="entry name" value="GATase_2_dom"/>
</dbReference>
<evidence type="ECO:0000256" key="2">
    <source>
        <dbReference type="ARBA" id="ARBA00005752"/>
    </source>
</evidence>
<dbReference type="PIRSF" id="PIRSF001589">
    <property type="entry name" value="Asn_synthetase_glu-h"/>
    <property type="match status" value="1"/>
</dbReference>
<dbReference type="RefSeq" id="WP_328236843.1">
    <property type="nucleotide sequence ID" value="NZ_JAROAS010000010.1"/>
</dbReference>
<dbReference type="EC" id="6.3.5.4" evidence="3"/>
<evidence type="ECO:0000259" key="9">
    <source>
        <dbReference type="PROSITE" id="PS51278"/>
    </source>
</evidence>
<dbReference type="SUPFAM" id="SSF56235">
    <property type="entry name" value="N-terminal nucleophile aminohydrolases (Ntn hydrolases)"/>
    <property type="match status" value="1"/>
</dbReference>
<keyword evidence="7" id="KW-0315">Glutamine amidotransferase</keyword>
<evidence type="ECO:0000256" key="8">
    <source>
        <dbReference type="ARBA" id="ARBA00048741"/>
    </source>
</evidence>
<comment type="caution">
    <text evidence="10">The sequence shown here is derived from an EMBL/GenBank/DDBJ whole genome shotgun (WGS) entry which is preliminary data.</text>
</comment>
<dbReference type="SUPFAM" id="SSF52402">
    <property type="entry name" value="Adenine nucleotide alpha hydrolases-like"/>
    <property type="match status" value="1"/>
</dbReference>
<reference evidence="10 11" key="1">
    <citation type="submission" date="2023-03" db="EMBL/GenBank/DDBJ databases">
        <title>Bacillus Genome Sequencing.</title>
        <authorList>
            <person name="Dunlap C."/>
        </authorList>
    </citation>
    <scope>NUCLEOTIDE SEQUENCE [LARGE SCALE GENOMIC DNA]</scope>
    <source>
        <strain evidence="10 11">B-4107</strain>
    </source>
</reference>
<dbReference type="Proteomes" id="UP001341820">
    <property type="component" value="Unassembled WGS sequence"/>
</dbReference>
<dbReference type="Pfam" id="PF00733">
    <property type="entry name" value="Asn_synthase"/>
    <property type="match status" value="1"/>
</dbReference>
<dbReference type="InterPro" id="IPR051786">
    <property type="entry name" value="ASN_synthetase/amidase"/>
</dbReference>
<feature type="domain" description="Glutamine amidotransferase type-2" evidence="9">
    <location>
        <begin position="2"/>
        <end position="216"/>
    </location>
</feature>
<dbReference type="CDD" id="cd01991">
    <property type="entry name" value="Asn_synthase_B_C"/>
    <property type="match status" value="1"/>
</dbReference>
<gene>
    <name evidence="10" type="primary">asnB</name>
    <name evidence="10" type="ORF">P5F74_07515</name>
</gene>
<dbReference type="PROSITE" id="PS51278">
    <property type="entry name" value="GATASE_TYPE_2"/>
    <property type="match status" value="1"/>
</dbReference>
<keyword evidence="6" id="KW-0061">Asparagine biosynthesis</keyword>
<sequence length="616" mass="71012">MCGITGWIDWRRDLRREKKEIEQMAATLNRRGPDALESWTDKQVAFGHARLIVVDPAGGIQPMTRTVAGKTYTIVYNGELYNTEDIRKELQQYNHTFSGHSDTEVLLKSYIQWKEACLQKFNGIFAFAIWEHTTQTLFMARDRVGVKPLFYTVRDGFLVFGSELKSILAHRDIKPIVDRTGLADIMGLAPSRSPGNGIFKHVHELKPAHFLVYTKDELRLRRYWQLKSEQHTHNVEETAAHIRQLLEDIVSRQLFADVPVGMFLSGGIDSSALTAIAANHYKQEGKGPIASYSVDYEENDKYFKASAFQPNADGEWIKKVSSYCQTNHKNCVIQNIQLAELLKEAVLVRDTPGMADVDSSLLWFCKEIKKDVTVGLSGECADEIFGGYPWFHKPEVMNIDGFPWMRSIDERNMLLKADWKKKLDLKNYVYDRYAETISETPTFSKDTKEEARRREISYLNMVWFMTNLLDRKDRMSMGASLEVRVPFSDHRLIEYVWNIPWEMKVHGGREKGILRKALEGLLPDDVLYRKKSPYPKTHHPDYTNAVTKEIQAITNQADSPLFDFIERKQLKNIADTGGFDTGKPYFGQLMAGPQLLAHFIQMDFWLKHYQIKIEDA</sequence>
<dbReference type="Gene3D" id="3.40.50.620">
    <property type="entry name" value="HUPs"/>
    <property type="match status" value="1"/>
</dbReference>
<comment type="pathway">
    <text evidence="1">Amino-acid biosynthesis; L-asparagine biosynthesis; L-asparagine from L-aspartate (L-Gln route): step 1/1.</text>
</comment>
<dbReference type="GO" id="GO:0004066">
    <property type="term" value="F:asparagine synthase (glutamine-hydrolyzing) activity"/>
    <property type="evidence" value="ECO:0007669"/>
    <property type="project" value="UniProtKB-EC"/>
</dbReference>
<dbReference type="PANTHER" id="PTHR43284:SF1">
    <property type="entry name" value="ASPARAGINE SYNTHETASE"/>
    <property type="match status" value="1"/>
</dbReference>
<evidence type="ECO:0000256" key="7">
    <source>
        <dbReference type="ARBA" id="ARBA00022962"/>
    </source>
</evidence>
<evidence type="ECO:0000256" key="1">
    <source>
        <dbReference type="ARBA" id="ARBA00005187"/>
    </source>
</evidence>
<dbReference type="InterPro" id="IPR006426">
    <property type="entry name" value="Asn_synth_AEB"/>
</dbReference>
<proteinExistence type="inferred from homology"/>